<evidence type="ECO:0000256" key="4">
    <source>
        <dbReference type="ARBA" id="ARBA00023136"/>
    </source>
</evidence>
<evidence type="ECO:0000256" key="6">
    <source>
        <dbReference type="SAM" id="Phobius"/>
    </source>
</evidence>
<dbReference type="GO" id="GO:0071944">
    <property type="term" value="C:cell periphery"/>
    <property type="evidence" value="ECO:0007669"/>
    <property type="project" value="UniProtKB-ARBA"/>
</dbReference>
<feature type="transmembrane region" description="Helical" evidence="6">
    <location>
        <begin position="512"/>
        <end position="536"/>
    </location>
</feature>
<feature type="chain" id="PRO_5043708550" evidence="7">
    <location>
        <begin position="26"/>
        <end position="829"/>
    </location>
</feature>
<proteinExistence type="predicted"/>
<keyword evidence="7" id="KW-0732">Signal</keyword>
<evidence type="ECO:0000256" key="1">
    <source>
        <dbReference type="ARBA" id="ARBA00004167"/>
    </source>
</evidence>
<comment type="subcellular location">
    <subcellularLocation>
        <location evidence="1">Membrane</location>
        <topology evidence="1">Single-pass membrane protein</topology>
    </subcellularLocation>
</comment>
<keyword evidence="2 6" id="KW-0812">Transmembrane</keyword>
<feature type="region of interest" description="Disordered" evidence="5">
    <location>
        <begin position="448"/>
        <end position="507"/>
    </location>
</feature>
<accession>A0AAV5RYL3</accession>
<dbReference type="PANTHER" id="PTHR15549">
    <property type="entry name" value="PAIRED IMMUNOGLOBULIN-LIKE TYPE 2 RECEPTOR"/>
    <property type="match status" value="1"/>
</dbReference>
<name>A0AAV5RYL3_MAUHU</name>
<feature type="compositionally biased region" description="Polar residues" evidence="5">
    <location>
        <begin position="563"/>
        <end position="578"/>
    </location>
</feature>
<dbReference type="InterPro" id="IPR006644">
    <property type="entry name" value="Cadg"/>
</dbReference>
<keyword evidence="4 6" id="KW-0472">Membrane</keyword>
<comment type="caution">
    <text evidence="9">The sequence shown here is derived from an EMBL/GenBank/DDBJ whole genome shotgun (WGS) entry which is preliminary data.</text>
</comment>
<feature type="signal peptide" evidence="7">
    <location>
        <begin position="1"/>
        <end position="25"/>
    </location>
</feature>
<feature type="domain" description="Dystroglycan-type cadherin-like" evidence="8">
    <location>
        <begin position="28"/>
        <end position="135"/>
    </location>
</feature>
<sequence>MPRLSLYFASVLLLVHQLLLQVVHCAPYEAYPVSKQLPPVARVNEAFTFTISNDTYKSNVDKATQITYTAYNLPSWLTFDSSSRTFTGTPSSSFVEGATDNIQYFDFVLEGTDDSDKSSLNETYTLVASGSSSIAVAGNFNLLALLKNYGSTNGKDALILYPNEIFNVTFDRSAFTDEQDIKAFYGRTAQYNAPLPSWLFFDSNTLKFSGTAPTVNSAIAPQVFYDFTLIATDIEGYAGVQVPFQLVIGAHQLTTTIQNTILINVTESGTFTYQLPLNYVYFDNHEITSTNLGSMVLMDNPSWVTIQNDTLSGTLDSTSTGGTFMVAIYDNYGDVIYINFEVLHTSKLFATDSLPNINATRGEWFQYNFLPSQFTSYDETTVSVNYPNTSQANSWLSFHSSNLTLSGTVPDDFYSLTVGVEAQLNNETQELDFQIIGMSKVLTNTTHHNHTNITTSSSSSHSSSSTSSISSTRSSTSISSSSSTSSTSATSTESATPVAAQNKSSSNNKKTVAIACGVVIPVVVVGIFLLLLLLWWRRRNNDKKKGPDAQNGDDLEKNDGPTDPSTNGDSRSPQTITAMHNPFIGEDGDSLSGSDGSTINDEKLNNETTHGSSSTDNVFSDAYESQSKENLLSNFNGERHPAAQEKQSAFFNPYDRSSSFYMDAEPANTKSWRFSTSGGDNNRQSTLSLNTVTTADLFNTEIKDDQPMKKDPRKSSLGLRDSVFWGSARMSQNMNANNGNQLPTLNEQDSKRANSGFSSTLPNSRSYGTESNSSNDDFVPVKRGEDYKWVHSNEPNRKPSKKRFVNLVNEGNVNVGQVNDIEGQVPEMI</sequence>
<evidence type="ECO:0000259" key="8">
    <source>
        <dbReference type="SMART" id="SM00736"/>
    </source>
</evidence>
<keyword evidence="3 6" id="KW-1133">Transmembrane helix</keyword>
<feature type="region of interest" description="Disordered" evidence="5">
    <location>
        <begin position="543"/>
        <end position="625"/>
    </location>
</feature>
<keyword evidence="10" id="KW-1185">Reference proteome</keyword>
<dbReference type="InterPro" id="IPR051694">
    <property type="entry name" value="Immunoregulatory_rcpt-like"/>
</dbReference>
<evidence type="ECO:0000256" key="3">
    <source>
        <dbReference type="ARBA" id="ARBA00022989"/>
    </source>
</evidence>
<dbReference type="GO" id="GO:0016020">
    <property type="term" value="C:membrane"/>
    <property type="evidence" value="ECO:0007669"/>
    <property type="project" value="UniProtKB-SubCell"/>
</dbReference>
<feature type="domain" description="Dystroglycan-type cadherin-like" evidence="8">
    <location>
        <begin position="150"/>
        <end position="255"/>
    </location>
</feature>
<dbReference type="Gene3D" id="2.60.40.10">
    <property type="entry name" value="Immunoglobulins"/>
    <property type="match status" value="3"/>
</dbReference>
<evidence type="ECO:0000313" key="10">
    <source>
        <dbReference type="Proteomes" id="UP001377567"/>
    </source>
</evidence>
<evidence type="ECO:0000256" key="7">
    <source>
        <dbReference type="SAM" id="SignalP"/>
    </source>
</evidence>
<evidence type="ECO:0000256" key="5">
    <source>
        <dbReference type="SAM" id="MobiDB-lite"/>
    </source>
</evidence>
<feature type="compositionally biased region" description="Polar residues" evidence="5">
    <location>
        <begin position="606"/>
        <end position="625"/>
    </location>
</feature>
<dbReference type="SMART" id="SM00736">
    <property type="entry name" value="CADG"/>
    <property type="match status" value="3"/>
</dbReference>
<dbReference type="Proteomes" id="UP001377567">
    <property type="component" value="Unassembled WGS sequence"/>
</dbReference>
<feature type="domain" description="Dystroglycan-type cadherin-like" evidence="8">
    <location>
        <begin position="349"/>
        <end position="447"/>
    </location>
</feature>
<evidence type="ECO:0000313" key="9">
    <source>
        <dbReference type="EMBL" id="GMM56710.1"/>
    </source>
</evidence>
<feature type="compositionally biased region" description="Low complexity" evidence="5">
    <location>
        <begin position="448"/>
        <end position="496"/>
    </location>
</feature>
<dbReference type="InterPro" id="IPR013783">
    <property type="entry name" value="Ig-like_fold"/>
</dbReference>
<dbReference type="EMBL" id="BTGD01000010">
    <property type="protein sequence ID" value="GMM56710.1"/>
    <property type="molecule type" value="Genomic_DNA"/>
</dbReference>
<dbReference type="Pfam" id="PF05345">
    <property type="entry name" value="He_PIG"/>
    <property type="match status" value="2"/>
</dbReference>
<reference evidence="9 10" key="1">
    <citation type="journal article" date="2023" name="Elife">
        <title>Identification of key yeast species and microbe-microbe interactions impacting larval growth of Drosophila in the wild.</title>
        <authorList>
            <person name="Mure A."/>
            <person name="Sugiura Y."/>
            <person name="Maeda R."/>
            <person name="Honda K."/>
            <person name="Sakurai N."/>
            <person name="Takahashi Y."/>
            <person name="Watada M."/>
            <person name="Katoh T."/>
            <person name="Gotoh A."/>
            <person name="Gotoh Y."/>
            <person name="Taniguchi I."/>
            <person name="Nakamura K."/>
            <person name="Hayashi T."/>
            <person name="Katayama T."/>
            <person name="Uemura T."/>
            <person name="Hattori Y."/>
        </authorList>
    </citation>
    <scope>NUCLEOTIDE SEQUENCE [LARGE SCALE GENOMIC DNA]</scope>
    <source>
        <strain evidence="9 10">KH-74</strain>
    </source>
</reference>
<dbReference type="InterPro" id="IPR015919">
    <property type="entry name" value="Cadherin-like_sf"/>
</dbReference>
<feature type="region of interest" description="Disordered" evidence="5">
    <location>
        <begin position="732"/>
        <end position="780"/>
    </location>
</feature>
<protein>
    <submittedName>
        <fullName evidence="9">Axl2 protein</fullName>
    </submittedName>
</protein>
<organism evidence="9 10">
    <name type="scientific">Maudiozyma humilis</name>
    <name type="common">Sour dough yeast</name>
    <name type="synonym">Kazachstania humilis</name>
    <dbReference type="NCBI Taxonomy" id="51915"/>
    <lineage>
        <taxon>Eukaryota</taxon>
        <taxon>Fungi</taxon>
        <taxon>Dikarya</taxon>
        <taxon>Ascomycota</taxon>
        <taxon>Saccharomycotina</taxon>
        <taxon>Saccharomycetes</taxon>
        <taxon>Saccharomycetales</taxon>
        <taxon>Saccharomycetaceae</taxon>
        <taxon>Maudiozyma</taxon>
    </lineage>
</organism>
<dbReference type="AlphaFoldDB" id="A0AAV5RYL3"/>
<dbReference type="GO" id="GO:0005509">
    <property type="term" value="F:calcium ion binding"/>
    <property type="evidence" value="ECO:0007669"/>
    <property type="project" value="InterPro"/>
</dbReference>
<evidence type="ECO:0000256" key="2">
    <source>
        <dbReference type="ARBA" id="ARBA00022692"/>
    </source>
</evidence>
<feature type="compositionally biased region" description="Polar residues" evidence="5">
    <location>
        <begin position="732"/>
        <end position="776"/>
    </location>
</feature>
<dbReference type="SUPFAM" id="SSF49313">
    <property type="entry name" value="Cadherin-like"/>
    <property type="match status" value="3"/>
</dbReference>
<gene>
    <name evidence="9" type="ORF">DAKH74_033260</name>
</gene>